<evidence type="ECO:0000313" key="2">
    <source>
        <dbReference type="Proteomes" id="UP001367508"/>
    </source>
</evidence>
<dbReference type="NCBIfam" id="TIGR01570">
    <property type="entry name" value="A_thal_3588"/>
    <property type="match status" value="1"/>
</dbReference>
<evidence type="ECO:0000313" key="1">
    <source>
        <dbReference type="EMBL" id="KAK7306150.1"/>
    </source>
</evidence>
<accession>A0AAN9JV94</accession>
<keyword evidence="2" id="KW-1185">Reference proteome</keyword>
<dbReference type="PANTHER" id="PTHR31276:SF10">
    <property type="entry name" value="PROTEIN MIZU-KUSSEI 1-LIKE"/>
    <property type="match status" value="1"/>
</dbReference>
<proteinExistence type="predicted"/>
<protein>
    <submittedName>
        <fullName evidence="1">Uncharacterized protein</fullName>
    </submittedName>
</protein>
<organism evidence="1 2">
    <name type="scientific">Canavalia gladiata</name>
    <name type="common">Sword bean</name>
    <name type="synonym">Dolichos gladiatus</name>
    <dbReference type="NCBI Taxonomy" id="3824"/>
    <lineage>
        <taxon>Eukaryota</taxon>
        <taxon>Viridiplantae</taxon>
        <taxon>Streptophyta</taxon>
        <taxon>Embryophyta</taxon>
        <taxon>Tracheophyta</taxon>
        <taxon>Spermatophyta</taxon>
        <taxon>Magnoliopsida</taxon>
        <taxon>eudicotyledons</taxon>
        <taxon>Gunneridae</taxon>
        <taxon>Pentapetalae</taxon>
        <taxon>rosids</taxon>
        <taxon>fabids</taxon>
        <taxon>Fabales</taxon>
        <taxon>Fabaceae</taxon>
        <taxon>Papilionoideae</taxon>
        <taxon>50 kb inversion clade</taxon>
        <taxon>NPAAA clade</taxon>
        <taxon>indigoferoid/millettioid clade</taxon>
        <taxon>Phaseoleae</taxon>
        <taxon>Canavalia</taxon>
    </lineage>
</organism>
<dbReference type="Proteomes" id="UP001367508">
    <property type="component" value="Unassembled WGS sequence"/>
</dbReference>
<dbReference type="PANTHER" id="PTHR31276">
    <property type="match status" value="1"/>
</dbReference>
<dbReference type="Pfam" id="PF04759">
    <property type="entry name" value="DUF617"/>
    <property type="match status" value="1"/>
</dbReference>
<dbReference type="AlphaFoldDB" id="A0AAN9JV94"/>
<dbReference type="GO" id="GO:0010274">
    <property type="term" value="P:hydrotropism"/>
    <property type="evidence" value="ECO:0007669"/>
    <property type="project" value="InterPro"/>
</dbReference>
<comment type="caution">
    <text evidence="1">The sequence shown here is derived from an EMBL/GenBank/DDBJ whole genome shotgun (WGS) entry which is preliminary data.</text>
</comment>
<sequence>MSYMVTVGASSMNSGVTAVDCQKQVRSWRLLRSLMELLIPTCNCTFIEEEQDDTKSQNYCVQKHPSSLMTCTTITGTIFGYRRGKVSFCIQTNATSSNPILLLELAVPTSVLAKEMRGGTLRIVLESDTSGCCSTSTNLFSTPLWTMYYNGRKVGYAVKRRPSNADFEALSLMRSVAVGTGVINGKELHQEDELMYLRANFQRVRGSSNSESFHLIDPEGSIGQELSIFFLRSRFLMSFDTNKPHVILAIRLME</sequence>
<reference evidence="1 2" key="1">
    <citation type="submission" date="2024-01" db="EMBL/GenBank/DDBJ databases">
        <title>The genomes of 5 underutilized Papilionoideae crops provide insights into root nodulation and disease resistanc.</title>
        <authorList>
            <person name="Jiang F."/>
        </authorList>
    </citation>
    <scope>NUCLEOTIDE SEQUENCE [LARGE SCALE GENOMIC DNA]</scope>
    <source>
        <strain evidence="1">LVBAO_FW01</strain>
        <tissue evidence="1">Leaves</tissue>
    </source>
</reference>
<dbReference type="InterPro" id="IPR006460">
    <property type="entry name" value="MIZ1-like_pln"/>
</dbReference>
<gene>
    <name evidence="1" type="ORF">VNO77_44072</name>
</gene>
<dbReference type="EMBL" id="JAYMYQ010000011">
    <property type="protein sequence ID" value="KAK7306150.1"/>
    <property type="molecule type" value="Genomic_DNA"/>
</dbReference>
<name>A0AAN9JV94_CANGL</name>